<reference evidence="1" key="1">
    <citation type="journal article" date="2019" name="bioRxiv">
        <title>The Genome of the Zebra Mussel, Dreissena polymorpha: A Resource for Invasive Species Research.</title>
        <authorList>
            <person name="McCartney M.A."/>
            <person name="Auch B."/>
            <person name="Kono T."/>
            <person name="Mallez S."/>
            <person name="Zhang Y."/>
            <person name="Obille A."/>
            <person name="Becker A."/>
            <person name="Abrahante J.E."/>
            <person name="Garbe J."/>
            <person name="Badalamenti J.P."/>
            <person name="Herman A."/>
            <person name="Mangelson H."/>
            <person name="Liachko I."/>
            <person name="Sullivan S."/>
            <person name="Sone E.D."/>
            <person name="Koren S."/>
            <person name="Silverstein K.A.T."/>
            <person name="Beckman K.B."/>
            <person name="Gohl D.M."/>
        </authorList>
    </citation>
    <scope>NUCLEOTIDE SEQUENCE</scope>
    <source>
        <strain evidence="1">Duluth1</strain>
        <tissue evidence="1">Whole animal</tissue>
    </source>
</reference>
<dbReference type="EMBL" id="JAIWYP010000012">
    <property type="protein sequence ID" value="KAH3730530.1"/>
    <property type="molecule type" value="Genomic_DNA"/>
</dbReference>
<sequence>MKGYDTLTFDPALSTVDLCVYVYFVLIEIRVLPGLASLQHYGYQLPAPLGDFFRVLLQLVVRFPELDNR</sequence>
<dbReference type="Proteomes" id="UP000828390">
    <property type="component" value="Unassembled WGS sequence"/>
</dbReference>
<protein>
    <submittedName>
        <fullName evidence="1">Uncharacterized protein</fullName>
    </submittedName>
</protein>
<dbReference type="AlphaFoldDB" id="A0A9D4CRV6"/>
<comment type="caution">
    <text evidence="1">The sequence shown here is derived from an EMBL/GenBank/DDBJ whole genome shotgun (WGS) entry which is preliminary data.</text>
</comment>
<proteinExistence type="predicted"/>
<reference evidence="1" key="2">
    <citation type="submission" date="2020-11" db="EMBL/GenBank/DDBJ databases">
        <authorList>
            <person name="McCartney M.A."/>
            <person name="Auch B."/>
            <person name="Kono T."/>
            <person name="Mallez S."/>
            <person name="Becker A."/>
            <person name="Gohl D.M."/>
            <person name="Silverstein K.A.T."/>
            <person name="Koren S."/>
            <person name="Bechman K.B."/>
            <person name="Herman A."/>
            <person name="Abrahante J.E."/>
            <person name="Garbe J."/>
        </authorList>
    </citation>
    <scope>NUCLEOTIDE SEQUENCE</scope>
    <source>
        <strain evidence="1">Duluth1</strain>
        <tissue evidence="1">Whole animal</tissue>
    </source>
</reference>
<organism evidence="1 2">
    <name type="scientific">Dreissena polymorpha</name>
    <name type="common">Zebra mussel</name>
    <name type="synonym">Mytilus polymorpha</name>
    <dbReference type="NCBI Taxonomy" id="45954"/>
    <lineage>
        <taxon>Eukaryota</taxon>
        <taxon>Metazoa</taxon>
        <taxon>Spiralia</taxon>
        <taxon>Lophotrochozoa</taxon>
        <taxon>Mollusca</taxon>
        <taxon>Bivalvia</taxon>
        <taxon>Autobranchia</taxon>
        <taxon>Heteroconchia</taxon>
        <taxon>Euheterodonta</taxon>
        <taxon>Imparidentia</taxon>
        <taxon>Neoheterodontei</taxon>
        <taxon>Myida</taxon>
        <taxon>Dreissenoidea</taxon>
        <taxon>Dreissenidae</taxon>
        <taxon>Dreissena</taxon>
    </lineage>
</organism>
<keyword evidence="2" id="KW-1185">Reference proteome</keyword>
<evidence type="ECO:0000313" key="2">
    <source>
        <dbReference type="Proteomes" id="UP000828390"/>
    </source>
</evidence>
<gene>
    <name evidence="1" type="ORF">DPMN_056520</name>
</gene>
<name>A0A9D4CRV6_DREPO</name>
<accession>A0A9D4CRV6</accession>
<evidence type="ECO:0000313" key="1">
    <source>
        <dbReference type="EMBL" id="KAH3730530.1"/>
    </source>
</evidence>